<keyword evidence="4" id="KW-1185">Reference proteome</keyword>
<proteinExistence type="predicted"/>
<organism evidence="3 4">
    <name type="scientific">Actinidia rufa</name>
    <dbReference type="NCBI Taxonomy" id="165716"/>
    <lineage>
        <taxon>Eukaryota</taxon>
        <taxon>Viridiplantae</taxon>
        <taxon>Streptophyta</taxon>
        <taxon>Embryophyta</taxon>
        <taxon>Tracheophyta</taxon>
        <taxon>Spermatophyta</taxon>
        <taxon>Magnoliopsida</taxon>
        <taxon>eudicotyledons</taxon>
        <taxon>Gunneridae</taxon>
        <taxon>Pentapetalae</taxon>
        <taxon>asterids</taxon>
        <taxon>Ericales</taxon>
        <taxon>Actinidiaceae</taxon>
        <taxon>Actinidia</taxon>
    </lineage>
</organism>
<comment type="caution">
    <text evidence="3">The sequence shown here is derived from an EMBL/GenBank/DDBJ whole genome shotgun (WGS) entry which is preliminary data.</text>
</comment>
<dbReference type="PANTHER" id="PTHR34126:SF1">
    <property type="entry name" value="PEROXISOME BIOGENESIS PROTEIN 22"/>
    <property type="match status" value="1"/>
</dbReference>
<name>A0A7J0FMH3_9ERIC</name>
<feature type="compositionally biased region" description="Polar residues" evidence="1">
    <location>
        <begin position="74"/>
        <end position="95"/>
    </location>
</feature>
<sequence>MADYSKEDLVQMIKRFGAYLTFKISNLFSISLDNLDSRSVGFLAGLAIAILFTWRLLRSPSGHQRRQPNRHTPVPSSSGISTHSNADLTSSGVCSSSEDSRAQNVIDEFFQPVKVTCRLLGVVLEETIPEELQKQATVRFSVMEVLLEITKFCDLYLMERVLDDESERFIKYQLHISPIKPERTAANVYSSPSLEQFFGCG</sequence>
<dbReference type="EMBL" id="BJWL01000013">
    <property type="protein sequence ID" value="GFY99137.1"/>
    <property type="molecule type" value="Genomic_DNA"/>
</dbReference>
<protein>
    <submittedName>
        <fullName evidence="3">Peroxin 22</fullName>
    </submittedName>
</protein>
<dbReference type="OrthoDB" id="77656at2759"/>
<gene>
    <name evidence="3" type="ORF">Acr_13g0005380</name>
</gene>
<evidence type="ECO:0000313" key="4">
    <source>
        <dbReference type="Proteomes" id="UP000585474"/>
    </source>
</evidence>
<evidence type="ECO:0000256" key="1">
    <source>
        <dbReference type="SAM" id="MobiDB-lite"/>
    </source>
</evidence>
<accession>A0A7J0FMH3</accession>
<keyword evidence="2" id="KW-1133">Transmembrane helix</keyword>
<dbReference type="Pfam" id="PF22978">
    <property type="entry name" value="HAD_Pex22"/>
    <property type="match status" value="1"/>
</dbReference>
<dbReference type="GO" id="GO:0007031">
    <property type="term" value="P:peroxisome organization"/>
    <property type="evidence" value="ECO:0007669"/>
    <property type="project" value="InterPro"/>
</dbReference>
<feature type="region of interest" description="Disordered" evidence="1">
    <location>
        <begin position="61"/>
        <end position="95"/>
    </location>
</feature>
<evidence type="ECO:0000313" key="3">
    <source>
        <dbReference type="EMBL" id="GFY99137.1"/>
    </source>
</evidence>
<keyword evidence="2" id="KW-0812">Transmembrane</keyword>
<dbReference type="InterPro" id="IPR037485">
    <property type="entry name" value="PEX22"/>
</dbReference>
<dbReference type="Proteomes" id="UP000585474">
    <property type="component" value="Unassembled WGS sequence"/>
</dbReference>
<evidence type="ECO:0000256" key="2">
    <source>
        <dbReference type="SAM" id="Phobius"/>
    </source>
</evidence>
<dbReference type="PANTHER" id="PTHR34126">
    <property type="entry name" value="PEROXISOME BIOGENESIS PROTEIN 22"/>
    <property type="match status" value="1"/>
</dbReference>
<feature type="transmembrane region" description="Helical" evidence="2">
    <location>
        <begin position="39"/>
        <end position="57"/>
    </location>
</feature>
<reference evidence="3 4" key="1">
    <citation type="submission" date="2019-07" db="EMBL/GenBank/DDBJ databases">
        <title>De Novo Assembly of kiwifruit Actinidia rufa.</title>
        <authorList>
            <person name="Sugita-Konishi S."/>
            <person name="Sato K."/>
            <person name="Mori E."/>
            <person name="Abe Y."/>
            <person name="Kisaki G."/>
            <person name="Hamano K."/>
            <person name="Suezawa K."/>
            <person name="Otani M."/>
            <person name="Fukuda T."/>
            <person name="Manabe T."/>
            <person name="Gomi K."/>
            <person name="Tabuchi M."/>
            <person name="Akimitsu K."/>
            <person name="Kataoka I."/>
        </authorList>
    </citation>
    <scope>NUCLEOTIDE SEQUENCE [LARGE SCALE GENOMIC DNA]</scope>
    <source>
        <strain evidence="4">cv. Fuchu</strain>
    </source>
</reference>
<dbReference type="AlphaFoldDB" id="A0A7J0FMH3"/>
<keyword evidence="2" id="KW-0472">Membrane</keyword>